<accession>A0ACB8VTA0</accession>
<gene>
    <name evidence="1" type="ORF">L3Q82_015316</name>
</gene>
<dbReference type="Proteomes" id="UP000831701">
    <property type="component" value="Chromosome 18"/>
</dbReference>
<comment type="caution">
    <text evidence="1">The sequence shown here is derived from an EMBL/GenBank/DDBJ whole genome shotgun (WGS) entry which is preliminary data.</text>
</comment>
<evidence type="ECO:0000313" key="2">
    <source>
        <dbReference type="Proteomes" id="UP000831701"/>
    </source>
</evidence>
<protein>
    <submittedName>
        <fullName evidence="1">Uncharacterized protein</fullName>
    </submittedName>
</protein>
<proteinExistence type="predicted"/>
<dbReference type="EMBL" id="CM041548">
    <property type="protein sequence ID" value="KAI3358925.1"/>
    <property type="molecule type" value="Genomic_DNA"/>
</dbReference>
<reference evidence="1" key="1">
    <citation type="submission" date="2022-04" db="EMBL/GenBank/DDBJ databases">
        <title>Jade perch genome.</title>
        <authorList>
            <person name="Chao B."/>
        </authorList>
    </citation>
    <scope>NUCLEOTIDE SEQUENCE</scope>
    <source>
        <strain evidence="1">CB-2022</strain>
    </source>
</reference>
<keyword evidence="2" id="KW-1185">Reference proteome</keyword>
<feature type="non-terminal residue" evidence="1">
    <location>
        <position position="231"/>
    </location>
</feature>
<organism evidence="1 2">
    <name type="scientific">Scortum barcoo</name>
    <name type="common">barcoo grunter</name>
    <dbReference type="NCBI Taxonomy" id="214431"/>
    <lineage>
        <taxon>Eukaryota</taxon>
        <taxon>Metazoa</taxon>
        <taxon>Chordata</taxon>
        <taxon>Craniata</taxon>
        <taxon>Vertebrata</taxon>
        <taxon>Euteleostomi</taxon>
        <taxon>Actinopterygii</taxon>
        <taxon>Neopterygii</taxon>
        <taxon>Teleostei</taxon>
        <taxon>Neoteleostei</taxon>
        <taxon>Acanthomorphata</taxon>
        <taxon>Eupercaria</taxon>
        <taxon>Centrarchiformes</taxon>
        <taxon>Terapontoidei</taxon>
        <taxon>Terapontidae</taxon>
        <taxon>Scortum</taxon>
    </lineage>
</organism>
<name>A0ACB8VTA0_9TELE</name>
<evidence type="ECO:0000313" key="1">
    <source>
        <dbReference type="EMBL" id="KAI3358925.1"/>
    </source>
</evidence>
<sequence>MIYEKSSIKPKPPLSRLIGPWDCAIDLLPGAPIPKARLYSISGPERKAMEEYIEASLRSGIIRPSSSRLERASSSWAKRVAGEDGPRKAERNYDVGNRELLAIKVALEEWRHWPGSQNIKPDVLSHLYDPEPAAKEPESILPPDLVVVHGYQPPLFPTNEEEVTVPSAHAMARRCRKIWAAARRMLLRGQERMKATADRHCCPAPVYAPGQKEWLSTKDLPLHVHSRKLAP</sequence>